<keyword evidence="3" id="KW-1185">Reference proteome</keyword>
<dbReference type="InterPro" id="IPR035093">
    <property type="entry name" value="RelE/ParE_toxin_dom_sf"/>
</dbReference>
<dbReference type="Pfam" id="PF05016">
    <property type="entry name" value="ParE_toxin"/>
    <property type="match status" value="1"/>
</dbReference>
<reference evidence="2 3" key="1">
    <citation type="submission" date="2019-06" db="EMBL/GenBank/DDBJ databases">
        <title>Flavobacteriaceae Paucihalobacterium erythroidium CWB-1, complete genome.</title>
        <authorList>
            <person name="Wu S."/>
        </authorList>
    </citation>
    <scope>NUCLEOTIDE SEQUENCE [LARGE SCALE GENOMIC DNA]</scope>
    <source>
        <strain evidence="2 3">CWB-1</strain>
    </source>
</reference>
<dbReference type="AlphaFoldDB" id="A0A506PDC8"/>
<dbReference type="Gene3D" id="3.30.2310.20">
    <property type="entry name" value="RelE-like"/>
    <property type="match status" value="1"/>
</dbReference>
<comment type="caution">
    <text evidence="2">The sequence shown here is derived from an EMBL/GenBank/DDBJ whole genome shotgun (WGS) entry which is preliminary data.</text>
</comment>
<dbReference type="InterPro" id="IPR007712">
    <property type="entry name" value="RelE/ParE_toxin"/>
</dbReference>
<evidence type="ECO:0000313" key="2">
    <source>
        <dbReference type="EMBL" id="TPV31863.1"/>
    </source>
</evidence>
<dbReference type="RefSeq" id="WP_140991102.1">
    <property type="nucleotide sequence ID" value="NZ_VHIQ01000007.1"/>
</dbReference>
<sequence>MEENFEFSAEAKSELFRARCYFKLIGREEEFLDDLINQLNIIQNMPEAFQVRYKSIRIVQFDRFDYSIHYRLQLNGKITIYHIINQKQDF</sequence>
<evidence type="ECO:0000256" key="1">
    <source>
        <dbReference type="ARBA" id="ARBA00022649"/>
    </source>
</evidence>
<keyword evidence="1" id="KW-1277">Toxin-antitoxin system</keyword>
<accession>A0A506PDC8</accession>
<dbReference type="Proteomes" id="UP000317332">
    <property type="component" value="Unassembled WGS sequence"/>
</dbReference>
<dbReference type="EMBL" id="VHIQ01000007">
    <property type="protein sequence ID" value="TPV31863.1"/>
    <property type="molecule type" value="Genomic_DNA"/>
</dbReference>
<organism evidence="2 3">
    <name type="scientific">Paucihalobacter ruber</name>
    <dbReference type="NCBI Taxonomy" id="2567861"/>
    <lineage>
        <taxon>Bacteria</taxon>
        <taxon>Pseudomonadati</taxon>
        <taxon>Bacteroidota</taxon>
        <taxon>Flavobacteriia</taxon>
        <taxon>Flavobacteriales</taxon>
        <taxon>Flavobacteriaceae</taxon>
        <taxon>Paucihalobacter</taxon>
    </lineage>
</organism>
<dbReference type="OrthoDB" id="595476at2"/>
<evidence type="ECO:0000313" key="3">
    <source>
        <dbReference type="Proteomes" id="UP000317332"/>
    </source>
</evidence>
<protein>
    <submittedName>
        <fullName evidence="2">Type II toxin-antitoxin system RelE/ParE family toxin</fullName>
    </submittedName>
</protein>
<proteinExistence type="predicted"/>
<name>A0A506PDC8_9FLAO</name>
<gene>
    <name evidence="2" type="ORF">FJ651_13665</name>
</gene>